<dbReference type="Pfam" id="PF07762">
    <property type="entry name" value="DUF1618"/>
    <property type="match status" value="1"/>
</dbReference>
<dbReference type="AlphaFoldDB" id="A0A368Q402"/>
<dbReference type="PANTHER" id="PTHR33074">
    <property type="entry name" value="EXPRESSED PROTEIN-RELATED"/>
    <property type="match status" value="1"/>
</dbReference>
<evidence type="ECO:0000313" key="3">
    <source>
        <dbReference type="EMBL" id="RCV12735.1"/>
    </source>
</evidence>
<dbReference type="InterPro" id="IPR011676">
    <property type="entry name" value="DUF1618"/>
</dbReference>
<reference evidence="3" key="1">
    <citation type="journal article" date="2012" name="Nat. Biotechnol.">
        <title>Reference genome sequence of the model plant Setaria.</title>
        <authorList>
            <person name="Bennetzen J.L."/>
            <person name="Schmutz J."/>
            <person name="Wang H."/>
            <person name="Percifield R."/>
            <person name="Hawkins J."/>
            <person name="Pontaroli A.C."/>
            <person name="Estep M."/>
            <person name="Feng L."/>
            <person name="Vaughn J.N."/>
            <person name="Grimwood J."/>
            <person name="Jenkins J."/>
            <person name="Barry K."/>
            <person name="Lindquist E."/>
            <person name="Hellsten U."/>
            <person name="Deshpande S."/>
            <person name="Wang X."/>
            <person name="Wu X."/>
            <person name="Mitros T."/>
            <person name="Triplett J."/>
            <person name="Yang X."/>
            <person name="Ye C.Y."/>
            <person name="Mauro-Herrera M."/>
            <person name="Wang L."/>
            <person name="Li P."/>
            <person name="Sharma M."/>
            <person name="Sharma R."/>
            <person name="Ronald P.C."/>
            <person name="Panaud O."/>
            <person name="Kellogg E.A."/>
            <person name="Brutnell T.P."/>
            <person name="Doust A.N."/>
            <person name="Tuskan G.A."/>
            <person name="Rokhsar D."/>
            <person name="Devos K.M."/>
        </authorList>
    </citation>
    <scope>NUCLEOTIDE SEQUENCE [LARGE SCALE GENOMIC DNA]</scope>
    <source>
        <strain evidence="3">Yugu1</strain>
    </source>
</reference>
<sequence>MSTDRRLYPSTLHPPDLSADDDAGAEENLPWFLLELKAYVAKRDNATTAFSRTWDALMPAEIHVEPRILAAEDDLAVLAITVGPQKDVDKNLDCYVYQVDDDGSGRPSLTHIPRPPRPYFFGANDTGVLRYRTDDEHTAGRREYIVAALYRAPWGLPAGQFDLCLSDSKRGYWKLSKRRRHGGRNFYHKNCKVVAIGGDAGTMAFVDLWWGIIFCDVLRVEGPLLRYVAVPEPMQNNKTLDDDARLYRDIAVVGDRLKYVELQLHWKACAHFSKSYFSDGWMASDTEIMDSTDVKVHGKLVPKVWRDQGMALSPFRDLDACQPVLGLQEDADIVYFTTKLNRWDADAWVVAVDMRKRELLGVDAFAAQRYVGINFYVHARISKHLMNPETARDVMLSRFANNKQVY</sequence>
<reference evidence="3" key="2">
    <citation type="submission" date="2015-07" db="EMBL/GenBank/DDBJ databases">
        <authorList>
            <person name="Noorani M."/>
        </authorList>
    </citation>
    <scope>NUCLEOTIDE SEQUENCE</scope>
    <source>
        <strain evidence="3">Yugu1</strain>
    </source>
</reference>
<organism evidence="3">
    <name type="scientific">Setaria italica</name>
    <name type="common">Foxtail millet</name>
    <name type="synonym">Panicum italicum</name>
    <dbReference type="NCBI Taxonomy" id="4555"/>
    <lineage>
        <taxon>Eukaryota</taxon>
        <taxon>Viridiplantae</taxon>
        <taxon>Streptophyta</taxon>
        <taxon>Embryophyta</taxon>
        <taxon>Tracheophyta</taxon>
        <taxon>Spermatophyta</taxon>
        <taxon>Magnoliopsida</taxon>
        <taxon>Liliopsida</taxon>
        <taxon>Poales</taxon>
        <taxon>Poaceae</taxon>
        <taxon>PACMAD clade</taxon>
        <taxon>Panicoideae</taxon>
        <taxon>Panicodae</taxon>
        <taxon>Paniceae</taxon>
        <taxon>Cenchrinae</taxon>
        <taxon>Setaria</taxon>
    </lineage>
</organism>
<protein>
    <recommendedName>
        <fullName evidence="2">DUF1618 domain-containing protein</fullName>
    </recommendedName>
</protein>
<proteinExistence type="predicted"/>
<feature type="domain" description="DUF1618" evidence="2">
    <location>
        <begin position="206"/>
        <end position="335"/>
    </location>
</feature>
<dbReference type="PANTHER" id="PTHR33074:SF49">
    <property type="entry name" value="OS07G0258000 PROTEIN"/>
    <property type="match status" value="1"/>
</dbReference>
<evidence type="ECO:0000256" key="1">
    <source>
        <dbReference type="SAM" id="MobiDB-lite"/>
    </source>
</evidence>
<dbReference type="EMBL" id="CM003529">
    <property type="protein sequence ID" value="RCV12735.1"/>
    <property type="molecule type" value="Genomic_DNA"/>
</dbReference>
<gene>
    <name evidence="3" type="ORF">SETIT_2G292800v2</name>
</gene>
<feature type="region of interest" description="Disordered" evidence="1">
    <location>
        <begin position="1"/>
        <end position="21"/>
    </location>
</feature>
<name>A0A368Q402_SETIT</name>
<dbReference type="OrthoDB" id="681064at2759"/>
<accession>A0A368Q402</accession>
<evidence type="ECO:0000259" key="2">
    <source>
        <dbReference type="Pfam" id="PF07762"/>
    </source>
</evidence>